<proteinExistence type="predicted"/>
<dbReference type="RefSeq" id="XP_002999698.1">
    <property type="nucleotide sequence ID" value="XM_002999652.1"/>
</dbReference>
<reference evidence="2" key="1">
    <citation type="journal article" date="2011" name="PLoS Pathog.">
        <title>Comparative genomics yields insights into niche adaptation of plant vascular wilt pathogens.</title>
        <authorList>
            <person name="Klosterman S.J."/>
            <person name="Subbarao K.V."/>
            <person name="Kang S."/>
            <person name="Veronese P."/>
            <person name="Gold S.E."/>
            <person name="Thomma B.P.H.J."/>
            <person name="Chen Z."/>
            <person name="Henrissat B."/>
            <person name="Lee Y.-H."/>
            <person name="Park J."/>
            <person name="Garcia-Pedrajas M.D."/>
            <person name="Barbara D.J."/>
            <person name="Anchieta A."/>
            <person name="de Jonge R."/>
            <person name="Santhanam P."/>
            <person name="Maruthachalam K."/>
            <person name="Atallah Z."/>
            <person name="Amyotte S.G."/>
            <person name="Paz Z."/>
            <person name="Inderbitzin P."/>
            <person name="Hayes R.J."/>
            <person name="Heiman D.I."/>
            <person name="Young S."/>
            <person name="Zeng Q."/>
            <person name="Engels R."/>
            <person name="Galagan J."/>
            <person name="Cuomo C.A."/>
            <person name="Dobinson K.F."/>
            <person name="Ma L.-J."/>
        </authorList>
    </citation>
    <scope>NUCLEOTIDE SEQUENCE [LARGE SCALE GENOMIC DNA]</scope>
    <source>
        <strain evidence="2">VaMs.102 / ATCC MYA-4576 / FGSC 10136</strain>
    </source>
</reference>
<dbReference type="Proteomes" id="UP000008698">
    <property type="component" value="Unassembled WGS sequence"/>
</dbReference>
<dbReference type="STRING" id="526221.C9SZ32"/>
<keyword evidence="2" id="KW-1185">Reference proteome</keyword>
<evidence type="ECO:0000313" key="1">
    <source>
        <dbReference type="EMBL" id="EEY24047.1"/>
    </source>
</evidence>
<dbReference type="OrthoDB" id="4849387at2759"/>
<organism evidence="2">
    <name type="scientific">Verticillium alfalfae (strain VaMs.102 / ATCC MYA-4576 / FGSC 10136)</name>
    <name type="common">Verticillium wilt of alfalfa</name>
    <name type="synonym">Verticillium albo-atrum</name>
    <dbReference type="NCBI Taxonomy" id="526221"/>
    <lineage>
        <taxon>Eukaryota</taxon>
        <taxon>Fungi</taxon>
        <taxon>Dikarya</taxon>
        <taxon>Ascomycota</taxon>
        <taxon>Pezizomycotina</taxon>
        <taxon>Sordariomycetes</taxon>
        <taxon>Hypocreomycetidae</taxon>
        <taxon>Glomerellales</taxon>
        <taxon>Plectosphaerellaceae</taxon>
        <taxon>Verticillium</taxon>
    </lineage>
</organism>
<dbReference type="HOGENOM" id="CLU_001650_6_1_1"/>
<dbReference type="OMA" id="CRKQSCV"/>
<accession>C9SZ32</accession>
<dbReference type="eggNOG" id="KOG0017">
    <property type="taxonomic scope" value="Eukaryota"/>
</dbReference>
<protein>
    <recommendedName>
        <fullName evidence="3">Reverse transcriptase Ty1/copia-type domain-containing protein</fullName>
    </recommendedName>
</protein>
<dbReference type="KEGG" id="val:VDBG_10157"/>
<dbReference type="CDD" id="cd09272">
    <property type="entry name" value="RNase_HI_RT_Ty1"/>
    <property type="match status" value="1"/>
</dbReference>
<gene>
    <name evidence="1" type="ORF">VDBG_10157</name>
</gene>
<dbReference type="GeneID" id="9528676"/>
<name>C9SZ32_VERA1</name>
<evidence type="ECO:0000313" key="2">
    <source>
        <dbReference type="Proteomes" id="UP000008698"/>
    </source>
</evidence>
<dbReference type="EMBL" id="DS985232">
    <property type="protein sequence ID" value="EEY24047.1"/>
    <property type="molecule type" value="Genomic_DNA"/>
</dbReference>
<sequence>MLFGGPIDWKATKQRSVVTSSTEAELVALSVAARNYLATLRLIKELQLRFHGKVPIQMFCDNRQTLLLLTSERPQATTKLKHVDIHRLWIRQTVRQGKISVDWMSTDKIVSDGLTKILPTQKHQNFVKLLQMECVPAVHQ</sequence>
<dbReference type="AlphaFoldDB" id="C9SZ32"/>
<evidence type="ECO:0008006" key="3">
    <source>
        <dbReference type="Google" id="ProtNLM"/>
    </source>
</evidence>